<proteinExistence type="predicted"/>
<feature type="transmembrane region" description="Helical" evidence="1">
    <location>
        <begin position="45"/>
        <end position="65"/>
    </location>
</feature>
<dbReference type="PIRSF" id="PIRSF038991">
    <property type="entry name" value="Protein_AbrB"/>
    <property type="match status" value="1"/>
</dbReference>
<dbReference type="GO" id="GO:0016020">
    <property type="term" value="C:membrane"/>
    <property type="evidence" value="ECO:0007669"/>
    <property type="project" value="InterPro"/>
</dbReference>
<dbReference type="GO" id="GO:0004497">
    <property type="term" value="F:monooxygenase activity"/>
    <property type="evidence" value="ECO:0007669"/>
    <property type="project" value="UniProtKB-KW"/>
</dbReference>
<feature type="transmembrane region" description="Helical" evidence="1">
    <location>
        <begin position="96"/>
        <end position="117"/>
    </location>
</feature>
<feature type="transmembrane region" description="Helical" evidence="1">
    <location>
        <begin position="18"/>
        <end position="38"/>
    </location>
</feature>
<feature type="transmembrane region" description="Helical" evidence="1">
    <location>
        <begin position="338"/>
        <end position="356"/>
    </location>
</feature>
<dbReference type="NCBIfam" id="TIGR03082">
    <property type="entry name" value="Gneg_AbrB_dup"/>
    <property type="match status" value="2"/>
</dbReference>
<evidence type="ECO:0000313" key="3">
    <source>
        <dbReference type="Proteomes" id="UP000630142"/>
    </source>
</evidence>
<reference evidence="2" key="2">
    <citation type="submission" date="2020-09" db="EMBL/GenBank/DDBJ databases">
        <authorList>
            <person name="Sun Q."/>
            <person name="Kim S."/>
        </authorList>
    </citation>
    <scope>NUCLEOTIDE SEQUENCE</scope>
    <source>
        <strain evidence="2">KCTC 42249</strain>
    </source>
</reference>
<dbReference type="Pfam" id="PF05145">
    <property type="entry name" value="AbrB"/>
    <property type="match status" value="1"/>
</dbReference>
<dbReference type="EMBL" id="BMZQ01000001">
    <property type="protein sequence ID" value="GHD11943.1"/>
    <property type="molecule type" value="Genomic_DNA"/>
</dbReference>
<keyword evidence="2" id="KW-0503">Monooxygenase</keyword>
<keyword evidence="1" id="KW-0472">Membrane</keyword>
<dbReference type="AlphaFoldDB" id="A0A8J3DNJ3"/>
<accession>A0A8J3DNJ3</accession>
<gene>
    <name evidence="2" type="ORF">GCM10016234_15640</name>
</gene>
<feature type="transmembrane region" description="Helical" evidence="1">
    <location>
        <begin position="221"/>
        <end position="239"/>
    </location>
</feature>
<dbReference type="PANTHER" id="PTHR38457:SF1">
    <property type="entry name" value="REGULATOR ABRB-RELATED"/>
    <property type="match status" value="1"/>
</dbReference>
<dbReference type="GO" id="GO:0010468">
    <property type="term" value="P:regulation of gene expression"/>
    <property type="evidence" value="ECO:0007669"/>
    <property type="project" value="InterPro"/>
</dbReference>
<evidence type="ECO:0000256" key="1">
    <source>
        <dbReference type="SAM" id="Phobius"/>
    </source>
</evidence>
<dbReference type="PANTHER" id="PTHR38457">
    <property type="entry name" value="REGULATOR ABRB-RELATED"/>
    <property type="match status" value="1"/>
</dbReference>
<dbReference type="InterPro" id="IPR007820">
    <property type="entry name" value="AbrB_fam"/>
</dbReference>
<organism evidence="2 3">
    <name type="scientific">Tianweitania populi</name>
    <dbReference type="NCBI Taxonomy" id="1607949"/>
    <lineage>
        <taxon>Bacteria</taxon>
        <taxon>Pseudomonadati</taxon>
        <taxon>Pseudomonadota</taxon>
        <taxon>Alphaproteobacteria</taxon>
        <taxon>Hyphomicrobiales</taxon>
        <taxon>Phyllobacteriaceae</taxon>
        <taxon>Tianweitania</taxon>
    </lineage>
</organism>
<comment type="caution">
    <text evidence="2">The sequence shown here is derived from an EMBL/GenBank/DDBJ whole genome shotgun (WGS) entry which is preliminary data.</text>
</comment>
<reference evidence="2" key="1">
    <citation type="journal article" date="2014" name="Int. J. Syst. Evol. Microbiol.">
        <title>Complete genome sequence of Corynebacterium casei LMG S-19264T (=DSM 44701T), isolated from a smear-ripened cheese.</title>
        <authorList>
            <consortium name="US DOE Joint Genome Institute (JGI-PGF)"/>
            <person name="Walter F."/>
            <person name="Albersmeier A."/>
            <person name="Kalinowski J."/>
            <person name="Ruckert C."/>
        </authorList>
    </citation>
    <scope>NUCLEOTIDE SEQUENCE</scope>
    <source>
        <strain evidence="2">KCTC 42249</strain>
    </source>
</reference>
<dbReference type="InterPro" id="IPR017516">
    <property type="entry name" value="AbrB_dup"/>
</dbReference>
<keyword evidence="2" id="KW-0560">Oxidoreductase</keyword>
<feature type="transmembrane region" description="Helical" evidence="1">
    <location>
        <begin position="159"/>
        <end position="177"/>
    </location>
</feature>
<evidence type="ECO:0000313" key="2">
    <source>
        <dbReference type="EMBL" id="GHD11943.1"/>
    </source>
</evidence>
<keyword evidence="1" id="KW-1133">Transmembrane helix</keyword>
<sequence length="364" mass="38354">MSEVQSQPPAGFGVWPPLLQWLLLIAGSVLLVFVFEAIGMPATFLLAPMIAGIVAGALGATIALPRFAFNGGQAVLGILVAASISPDLVGSFLSHWTLFLFVVLSTLCASSLSGYLISRWNIMPGTSGVWGSAPGAATAMVLMAEAFGADTRLVAFMQYFRVVIVTVVAALVARFFVDTSAVVAAPIPWFPPLDPLAFGSTLLVAAVGATLGMLARLPSPFFLGAMVLGIVLEFSGLATFQLPQWLLALSYPMIGWTIGLKFTRPILGHVLRILPQIAAFILVLVMFCGGLAALLVIFTDIDPLTAYLATSPGGMDSVAIIAAASKNVNLSFVMSVQMLRFLIVLLFGPALSRLVAKLVTRRTV</sequence>
<protein>
    <submittedName>
        <fullName evidence="2">Ammonia monooxygenase</fullName>
    </submittedName>
</protein>
<keyword evidence="3" id="KW-1185">Reference proteome</keyword>
<feature type="transmembrane region" description="Helical" evidence="1">
    <location>
        <begin position="197"/>
        <end position="214"/>
    </location>
</feature>
<name>A0A8J3DNJ3_9HYPH</name>
<keyword evidence="1" id="KW-0812">Transmembrane</keyword>
<dbReference type="RefSeq" id="WP_189502879.1">
    <property type="nucleotide sequence ID" value="NZ_BMZQ01000001.1"/>
</dbReference>
<dbReference type="Proteomes" id="UP000630142">
    <property type="component" value="Unassembled WGS sequence"/>
</dbReference>
<feature type="transmembrane region" description="Helical" evidence="1">
    <location>
        <begin position="274"/>
        <end position="298"/>
    </location>
</feature>